<dbReference type="EMBL" id="CAJVPS010001247">
    <property type="protein sequence ID" value="CAG8530949.1"/>
    <property type="molecule type" value="Genomic_DNA"/>
</dbReference>
<comment type="caution">
    <text evidence="1">The sequence shown here is derived from an EMBL/GenBank/DDBJ whole genome shotgun (WGS) entry which is preliminary data.</text>
</comment>
<accession>A0A9N9AFT0</accession>
<evidence type="ECO:0000313" key="1">
    <source>
        <dbReference type="EMBL" id="CAG8530949.1"/>
    </source>
</evidence>
<name>A0A9N9AFT0_9GLOM</name>
<evidence type="ECO:0000313" key="2">
    <source>
        <dbReference type="Proteomes" id="UP000789508"/>
    </source>
</evidence>
<reference evidence="1" key="1">
    <citation type="submission" date="2021-06" db="EMBL/GenBank/DDBJ databases">
        <authorList>
            <person name="Kallberg Y."/>
            <person name="Tangrot J."/>
            <person name="Rosling A."/>
        </authorList>
    </citation>
    <scope>NUCLEOTIDE SEQUENCE</scope>
    <source>
        <strain evidence="1">FL130A</strain>
    </source>
</reference>
<sequence length="134" mass="16056">MFTRKNVYIHPNRNQPRQPYLRIPFNNGENYHRYPTTSIYCHPHAYFNHAPTRRHESYYDANNLENIVSELKHLERKRAEEKALYEKANVFMLNVKKRYANEHIDSGFLNQQEALKHIFELRAAAATLNKNQNI</sequence>
<protein>
    <submittedName>
        <fullName evidence="1">13968_t:CDS:1</fullName>
    </submittedName>
</protein>
<gene>
    <name evidence="1" type="ORF">ALEPTO_LOCUS4934</name>
</gene>
<dbReference type="Proteomes" id="UP000789508">
    <property type="component" value="Unassembled WGS sequence"/>
</dbReference>
<proteinExistence type="predicted"/>
<keyword evidence="2" id="KW-1185">Reference proteome</keyword>
<organism evidence="1 2">
    <name type="scientific">Ambispora leptoticha</name>
    <dbReference type="NCBI Taxonomy" id="144679"/>
    <lineage>
        <taxon>Eukaryota</taxon>
        <taxon>Fungi</taxon>
        <taxon>Fungi incertae sedis</taxon>
        <taxon>Mucoromycota</taxon>
        <taxon>Glomeromycotina</taxon>
        <taxon>Glomeromycetes</taxon>
        <taxon>Archaeosporales</taxon>
        <taxon>Ambisporaceae</taxon>
        <taxon>Ambispora</taxon>
    </lineage>
</organism>
<dbReference type="AlphaFoldDB" id="A0A9N9AFT0"/>